<feature type="domain" description="Protein FecR C-terminal" evidence="12">
    <location>
        <begin position="42"/>
        <end position="109"/>
    </location>
</feature>
<keyword evidence="2 8" id="KW-0813">Transport</keyword>
<accession>A0A5S5DK60</accession>
<dbReference type="SUPFAM" id="SSF49464">
    <property type="entry name" value="Carboxypeptidase regulatory domain-like"/>
    <property type="match status" value="1"/>
</dbReference>
<dbReference type="InterPro" id="IPR023996">
    <property type="entry name" value="TonB-dep_OMP_SusC/RagA"/>
</dbReference>
<evidence type="ECO:0000256" key="8">
    <source>
        <dbReference type="PROSITE-ProRule" id="PRU01360"/>
    </source>
</evidence>
<gene>
    <name evidence="13" type="ORF">BC792_10648</name>
</gene>
<dbReference type="RefSeq" id="WP_211357481.1">
    <property type="nucleotide sequence ID" value="NZ_VNHX01000006.1"/>
</dbReference>
<organism evidence="13 14">
    <name type="scientific">Sphingobacterium allocomposti</name>
    <dbReference type="NCBI Taxonomy" id="415956"/>
    <lineage>
        <taxon>Bacteria</taxon>
        <taxon>Pseudomonadati</taxon>
        <taxon>Bacteroidota</taxon>
        <taxon>Sphingobacteriia</taxon>
        <taxon>Sphingobacteriales</taxon>
        <taxon>Sphingobacteriaceae</taxon>
        <taxon>Sphingobacterium</taxon>
    </lineage>
</organism>
<sequence>MHSNLYSEKMRLAITLGLFVLMFLSATLSYAKQDPQNTCSIHLTNAGMKEVIDVLEKQTDYRFLYMPNNRTKQVKISIKQDNKPLRDILQQIEKQTNLKFEIADKTIYVKERPSQAQQHIRRGVVVDEISNQGLSAASVHVRGKSAQAFTNGEGYFEIAAEPNDILTFSYIGYQPASLSINSLTDTIRLTPTLSQMDEVVVVGYGTQSRRLISTSVTTVKQENFNRGGFSNPLQLLQGKVAGLNVTRSGDPNETPSVSLRGPSTLRTGAAQEPFYVIDGIPGADPKLVAPDDIEDISVLKDASASAIYGTRAANGVIMITTKSGRAEGTSVSYSGYVGNEKSSKTIEMMDAAQRKAYLETMGRSAKPMDEQGADTDWQKEISRIGSIQNHNLSLSGGLKNASYNASLNYFDNNGILRNSGLERLTGRLNLSQRLLDDQLTIGINLNNASSNSQLIPNQDLVLYNALRFMPTVPVFQPDGTYTEDLPRVQYYNPVALQNQATERLRNNTTLLNVNASLRLPFNLLYNISATTQKDLYNRGIYYESGYSLKQGFNGEAYRSSYENTRKMLESFLKFENRWSQHHLEVLGGYSWQEDLNGDGFQANNRNFPSDDLGFSNIGLGSPQGNFRTDWGTNQYAKLRLISFYGRLNYNLKERYLLQVSLRRDASSAFGENNRWGTFPAGSIAWRISEEPFMNGQRIFDDLKIRAGYGITGNSLGFNPLISKVRYGNAGTFFYDGNFTTAIFATQNANPDLRWEKTAMANVAVDASLLNNRLHVTAEYYDKKTSDLIWDYNVSTTQYFVDRYTANVGDIRNKGFEITLDIVPIQNKTFRWVSGLNVAHNSNTLVSLSNDLFASDSIPQGYPGGQGQSGVAVQILKAGYPIGQFFTFQYMGKNEAGVSQFLDKAGNITTQPIDFQDYRYAGSAQPKLLFGWNNSLFYKNIDLNVFFRGSLGGKVFNATYADLNRPYEVESYNLPVFAMNESPEDGNANRYSDRYIENASYVRLDNATLGYTFTNIPKVSKLRIYLTGNNLALISKYRGLDPEINLGGLTPGIDNKNYYPRTRSFLFGLNVNF</sequence>
<dbReference type="Gene3D" id="2.40.170.20">
    <property type="entry name" value="TonB-dependent receptor, beta-barrel domain"/>
    <property type="match status" value="1"/>
</dbReference>
<dbReference type="SUPFAM" id="SSF56935">
    <property type="entry name" value="Porins"/>
    <property type="match status" value="1"/>
</dbReference>
<dbReference type="InterPro" id="IPR012910">
    <property type="entry name" value="Plug_dom"/>
</dbReference>
<evidence type="ECO:0000313" key="14">
    <source>
        <dbReference type="Proteomes" id="UP000325105"/>
    </source>
</evidence>
<dbReference type="InterPro" id="IPR008969">
    <property type="entry name" value="CarboxyPept-like_regulatory"/>
</dbReference>
<feature type="domain" description="TonB-dependent receptor-like beta-barrel" evidence="10">
    <location>
        <begin position="460"/>
        <end position="1030"/>
    </location>
</feature>
<name>A0A5S5DK60_9SPHI</name>
<comment type="subcellular location">
    <subcellularLocation>
        <location evidence="1 8">Cell outer membrane</location>
        <topology evidence="1 8">Multi-pass membrane protein</topology>
    </subcellularLocation>
</comment>
<protein>
    <submittedName>
        <fullName evidence="13">Iron complex outermembrane receptor protein</fullName>
    </submittedName>
</protein>
<evidence type="ECO:0000259" key="10">
    <source>
        <dbReference type="Pfam" id="PF00593"/>
    </source>
</evidence>
<evidence type="ECO:0000259" key="12">
    <source>
        <dbReference type="Pfam" id="PF16344"/>
    </source>
</evidence>
<evidence type="ECO:0000256" key="1">
    <source>
        <dbReference type="ARBA" id="ARBA00004571"/>
    </source>
</evidence>
<keyword evidence="4 8" id="KW-0812">Transmembrane</keyword>
<feature type="domain" description="TonB-dependent receptor plug" evidence="11">
    <location>
        <begin position="212"/>
        <end position="316"/>
    </location>
</feature>
<comment type="caution">
    <text evidence="13">The sequence shown here is derived from an EMBL/GenBank/DDBJ whole genome shotgun (WGS) entry which is preliminary data.</text>
</comment>
<dbReference type="Gene3D" id="3.55.50.30">
    <property type="match status" value="1"/>
</dbReference>
<dbReference type="InterPro" id="IPR039426">
    <property type="entry name" value="TonB-dep_rcpt-like"/>
</dbReference>
<evidence type="ECO:0000259" key="11">
    <source>
        <dbReference type="Pfam" id="PF07715"/>
    </source>
</evidence>
<evidence type="ECO:0000313" key="13">
    <source>
        <dbReference type="EMBL" id="TYP96340.1"/>
    </source>
</evidence>
<dbReference type="Pfam" id="PF07715">
    <property type="entry name" value="Plug"/>
    <property type="match status" value="1"/>
</dbReference>
<dbReference type="InterPro" id="IPR023997">
    <property type="entry name" value="TonB-dep_OMP_SusC/RagA_CS"/>
</dbReference>
<dbReference type="Pfam" id="PF13715">
    <property type="entry name" value="CarbopepD_reg_2"/>
    <property type="match status" value="1"/>
</dbReference>
<keyword evidence="6 8" id="KW-0472">Membrane</keyword>
<evidence type="ECO:0000256" key="2">
    <source>
        <dbReference type="ARBA" id="ARBA00022448"/>
    </source>
</evidence>
<dbReference type="PROSITE" id="PS52016">
    <property type="entry name" value="TONB_DEPENDENT_REC_3"/>
    <property type="match status" value="1"/>
</dbReference>
<evidence type="ECO:0000256" key="5">
    <source>
        <dbReference type="ARBA" id="ARBA00023077"/>
    </source>
</evidence>
<evidence type="ECO:0000256" key="9">
    <source>
        <dbReference type="RuleBase" id="RU003357"/>
    </source>
</evidence>
<dbReference type="Pfam" id="PF16344">
    <property type="entry name" value="FecR_C"/>
    <property type="match status" value="1"/>
</dbReference>
<keyword evidence="7 8" id="KW-0998">Cell outer membrane</keyword>
<keyword evidence="3 8" id="KW-1134">Transmembrane beta strand</keyword>
<dbReference type="Pfam" id="PF00593">
    <property type="entry name" value="TonB_dep_Rec_b-barrel"/>
    <property type="match status" value="1"/>
</dbReference>
<keyword evidence="14" id="KW-1185">Reference proteome</keyword>
<dbReference type="InterPro" id="IPR036942">
    <property type="entry name" value="Beta-barrel_TonB_sf"/>
</dbReference>
<dbReference type="Proteomes" id="UP000325105">
    <property type="component" value="Unassembled WGS sequence"/>
</dbReference>
<evidence type="ECO:0000256" key="3">
    <source>
        <dbReference type="ARBA" id="ARBA00022452"/>
    </source>
</evidence>
<dbReference type="Gene3D" id="2.60.40.1120">
    <property type="entry name" value="Carboxypeptidase-like, regulatory domain"/>
    <property type="match status" value="1"/>
</dbReference>
<dbReference type="InterPro" id="IPR032508">
    <property type="entry name" value="FecR_C"/>
</dbReference>
<dbReference type="AlphaFoldDB" id="A0A5S5DK60"/>
<keyword evidence="13" id="KW-0675">Receptor</keyword>
<dbReference type="InterPro" id="IPR037066">
    <property type="entry name" value="Plug_dom_sf"/>
</dbReference>
<proteinExistence type="inferred from homology"/>
<evidence type="ECO:0000256" key="7">
    <source>
        <dbReference type="ARBA" id="ARBA00023237"/>
    </source>
</evidence>
<dbReference type="NCBIfam" id="TIGR04056">
    <property type="entry name" value="OMP_RagA_SusC"/>
    <property type="match status" value="1"/>
</dbReference>
<dbReference type="Gene3D" id="2.170.130.10">
    <property type="entry name" value="TonB-dependent receptor, plug domain"/>
    <property type="match status" value="1"/>
</dbReference>
<evidence type="ECO:0000256" key="6">
    <source>
        <dbReference type="ARBA" id="ARBA00023136"/>
    </source>
</evidence>
<evidence type="ECO:0000256" key="4">
    <source>
        <dbReference type="ARBA" id="ARBA00022692"/>
    </source>
</evidence>
<dbReference type="NCBIfam" id="TIGR04057">
    <property type="entry name" value="SusC_RagA_signa"/>
    <property type="match status" value="1"/>
</dbReference>
<reference evidence="13 14" key="1">
    <citation type="submission" date="2019-07" db="EMBL/GenBank/DDBJ databases">
        <title>Genomic Encyclopedia of Archaeal and Bacterial Type Strains, Phase II (KMG-II): from individual species to whole genera.</title>
        <authorList>
            <person name="Goeker M."/>
        </authorList>
    </citation>
    <scope>NUCLEOTIDE SEQUENCE [LARGE SCALE GENOMIC DNA]</scope>
    <source>
        <strain evidence="13 14">DSM 18850</strain>
    </source>
</reference>
<dbReference type="GO" id="GO:0009279">
    <property type="term" value="C:cell outer membrane"/>
    <property type="evidence" value="ECO:0007669"/>
    <property type="project" value="UniProtKB-SubCell"/>
</dbReference>
<keyword evidence="5 9" id="KW-0798">TonB box</keyword>
<comment type="similarity">
    <text evidence="8 9">Belongs to the TonB-dependent receptor family.</text>
</comment>
<dbReference type="InterPro" id="IPR000531">
    <property type="entry name" value="Beta-barrel_TonB"/>
</dbReference>
<dbReference type="EMBL" id="VNHX01000006">
    <property type="protein sequence ID" value="TYP96340.1"/>
    <property type="molecule type" value="Genomic_DNA"/>
</dbReference>